<keyword evidence="2" id="KW-0288">FMN</keyword>
<dbReference type="Proteomes" id="UP000663181">
    <property type="component" value="Chromosome"/>
</dbReference>
<dbReference type="PANTHER" id="PTHR30543">
    <property type="entry name" value="CHROMATE REDUCTASE"/>
    <property type="match status" value="1"/>
</dbReference>
<dbReference type="PANTHER" id="PTHR30543:SF21">
    <property type="entry name" value="NAD(P)H-DEPENDENT FMN REDUCTASE LOT6"/>
    <property type="match status" value="1"/>
</dbReference>
<evidence type="ECO:0000313" key="4">
    <source>
        <dbReference type="EMBL" id="QRN55874.1"/>
    </source>
</evidence>
<name>A0ABX7GZZ7_9GAMM</name>
<organism evidence="4 5">
    <name type="scientific">Dyella caseinilytica</name>
    <dbReference type="NCBI Taxonomy" id="1849581"/>
    <lineage>
        <taxon>Bacteria</taxon>
        <taxon>Pseudomonadati</taxon>
        <taxon>Pseudomonadota</taxon>
        <taxon>Gammaproteobacteria</taxon>
        <taxon>Lysobacterales</taxon>
        <taxon>Rhodanobacteraceae</taxon>
        <taxon>Dyella</taxon>
    </lineage>
</organism>
<feature type="domain" description="NADPH-dependent FMN reductase-like" evidence="3">
    <location>
        <begin position="9"/>
        <end position="145"/>
    </location>
</feature>
<evidence type="ECO:0000256" key="1">
    <source>
        <dbReference type="ARBA" id="ARBA00001917"/>
    </source>
</evidence>
<gene>
    <name evidence="4" type="ORF">ISN74_10610</name>
</gene>
<protein>
    <submittedName>
        <fullName evidence="4">NAD(P)H-dependent oxidoreductase</fullName>
    </submittedName>
</protein>
<reference evidence="4 5" key="1">
    <citation type="submission" date="2020-10" db="EMBL/GenBank/DDBJ databases">
        <title>Phylogeny of dyella-like bacteria.</title>
        <authorList>
            <person name="Fu J."/>
        </authorList>
    </citation>
    <scope>NUCLEOTIDE SEQUENCE [LARGE SCALE GENOMIC DNA]</scope>
    <source>
        <strain evidence="4 5">DHOB09</strain>
    </source>
</reference>
<dbReference type="InterPro" id="IPR005025">
    <property type="entry name" value="FMN_Rdtase-like_dom"/>
</dbReference>
<evidence type="ECO:0000259" key="3">
    <source>
        <dbReference type="Pfam" id="PF03358"/>
    </source>
</evidence>
<dbReference type="EMBL" id="CP064030">
    <property type="protein sequence ID" value="QRN55874.1"/>
    <property type="molecule type" value="Genomic_DNA"/>
</dbReference>
<dbReference type="Pfam" id="PF03358">
    <property type="entry name" value="FMN_red"/>
    <property type="match status" value="1"/>
</dbReference>
<comment type="cofactor">
    <cofactor evidence="1">
        <name>FMN</name>
        <dbReference type="ChEBI" id="CHEBI:58210"/>
    </cofactor>
</comment>
<keyword evidence="2" id="KW-0285">Flavoprotein</keyword>
<dbReference type="InterPro" id="IPR050712">
    <property type="entry name" value="NAD(P)H-dep_reductase"/>
</dbReference>
<evidence type="ECO:0000256" key="2">
    <source>
        <dbReference type="ARBA" id="ARBA00022643"/>
    </source>
</evidence>
<accession>A0ABX7GZZ7</accession>
<keyword evidence="5" id="KW-1185">Reference proteome</keyword>
<dbReference type="InterPro" id="IPR029039">
    <property type="entry name" value="Flavoprotein-like_sf"/>
</dbReference>
<sequence>MPDEQKPVVLLIMGSVRAGRNCPRIAHWAARIGHASTDLAYEVIDLADWSLPMDDEPGLPHAGEYIQSHTHAWSEKVRSAAAVVFVTPQYNWGYPAPLKNAIDHLYSEWRGKPTAIISYGGHGGSKCAKQLRQVGAGLKMRVMTTAPALTLSEKVIHQQVELDPEVDLASYAGKVRKAFKELSAEIRQQGDRGKSRYAAERLLKAVAKVRKAFRERRSLSAE</sequence>
<dbReference type="SUPFAM" id="SSF52218">
    <property type="entry name" value="Flavoproteins"/>
    <property type="match status" value="1"/>
</dbReference>
<dbReference type="Gene3D" id="3.40.50.360">
    <property type="match status" value="1"/>
</dbReference>
<evidence type="ECO:0000313" key="5">
    <source>
        <dbReference type="Proteomes" id="UP000663181"/>
    </source>
</evidence>
<proteinExistence type="predicted"/>